<gene>
    <name evidence="1" type="ORF">FWK35_00000400</name>
</gene>
<dbReference type="Proteomes" id="UP000478052">
    <property type="component" value="Unassembled WGS sequence"/>
</dbReference>
<proteinExistence type="predicted"/>
<accession>A0A6G0ZD20</accession>
<protein>
    <submittedName>
        <fullName evidence="1">Reverse transcriptase domain-containing protein</fullName>
    </submittedName>
</protein>
<evidence type="ECO:0000313" key="2">
    <source>
        <dbReference type="Proteomes" id="UP000478052"/>
    </source>
</evidence>
<sequence length="75" mass="9116">MTVRGLRTFENKIWRMICKSVHDKRTSGWRRKFNKNLQEELGKAPVTSYIKGQRIQWLAHIMRRNEQEIIRAVIY</sequence>
<organism evidence="1 2">
    <name type="scientific">Aphis craccivora</name>
    <name type="common">Cowpea aphid</name>
    <dbReference type="NCBI Taxonomy" id="307492"/>
    <lineage>
        <taxon>Eukaryota</taxon>
        <taxon>Metazoa</taxon>
        <taxon>Ecdysozoa</taxon>
        <taxon>Arthropoda</taxon>
        <taxon>Hexapoda</taxon>
        <taxon>Insecta</taxon>
        <taxon>Pterygota</taxon>
        <taxon>Neoptera</taxon>
        <taxon>Paraneoptera</taxon>
        <taxon>Hemiptera</taxon>
        <taxon>Sternorrhyncha</taxon>
        <taxon>Aphidomorpha</taxon>
        <taxon>Aphidoidea</taxon>
        <taxon>Aphididae</taxon>
        <taxon>Aphidini</taxon>
        <taxon>Aphis</taxon>
        <taxon>Aphis</taxon>
    </lineage>
</organism>
<keyword evidence="1" id="KW-0808">Transferase</keyword>
<comment type="caution">
    <text evidence="1">The sequence shown here is derived from an EMBL/GenBank/DDBJ whole genome shotgun (WGS) entry which is preliminary data.</text>
</comment>
<dbReference type="OrthoDB" id="410404at2759"/>
<keyword evidence="1" id="KW-0548">Nucleotidyltransferase</keyword>
<keyword evidence="1" id="KW-0695">RNA-directed DNA polymerase</keyword>
<dbReference type="GO" id="GO:0003964">
    <property type="term" value="F:RNA-directed DNA polymerase activity"/>
    <property type="evidence" value="ECO:0007669"/>
    <property type="project" value="UniProtKB-KW"/>
</dbReference>
<dbReference type="AlphaFoldDB" id="A0A6G0ZD20"/>
<name>A0A6G0ZD20_APHCR</name>
<reference evidence="1 2" key="1">
    <citation type="submission" date="2019-08" db="EMBL/GenBank/DDBJ databases">
        <title>Whole genome of Aphis craccivora.</title>
        <authorList>
            <person name="Voronova N.V."/>
            <person name="Shulinski R.S."/>
            <person name="Bandarenka Y.V."/>
            <person name="Zhorov D.G."/>
            <person name="Warner D."/>
        </authorList>
    </citation>
    <scope>NUCLEOTIDE SEQUENCE [LARGE SCALE GENOMIC DNA]</scope>
    <source>
        <strain evidence="1">180601</strain>
        <tissue evidence="1">Whole Body</tissue>
    </source>
</reference>
<dbReference type="EMBL" id="VUJU01000708">
    <property type="protein sequence ID" value="KAF0768765.1"/>
    <property type="molecule type" value="Genomic_DNA"/>
</dbReference>
<evidence type="ECO:0000313" key="1">
    <source>
        <dbReference type="EMBL" id="KAF0768765.1"/>
    </source>
</evidence>
<keyword evidence="2" id="KW-1185">Reference proteome</keyword>